<feature type="chain" id="PRO_5046467022" evidence="5">
    <location>
        <begin position="26"/>
        <end position="265"/>
    </location>
</feature>
<feature type="domain" description="Solute-binding protein family 3/N-terminal" evidence="6">
    <location>
        <begin position="27"/>
        <end position="261"/>
    </location>
</feature>
<keyword evidence="3 5" id="KW-0732">Signal</keyword>
<dbReference type="RefSeq" id="WP_249712707.1">
    <property type="nucleotide sequence ID" value="NZ_JAMFMB010000034.1"/>
</dbReference>
<evidence type="ECO:0000256" key="1">
    <source>
        <dbReference type="ARBA" id="ARBA00004196"/>
    </source>
</evidence>
<reference evidence="7" key="1">
    <citation type="submission" date="2022-05" db="EMBL/GenBank/DDBJ databases">
        <authorList>
            <person name="Park J.-S."/>
        </authorList>
    </citation>
    <scope>NUCLEOTIDE SEQUENCE</scope>
    <source>
        <strain evidence="7">2012CJ41-6</strain>
    </source>
</reference>
<accession>A0ABT0Q728</accession>
<dbReference type="PROSITE" id="PS01039">
    <property type="entry name" value="SBP_BACTERIAL_3"/>
    <property type="match status" value="1"/>
</dbReference>
<comment type="similarity">
    <text evidence="2 4">Belongs to the bacterial solute-binding protein 3 family.</text>
</comment>
<dbReference type="InterPro" id="IPR001638">
    <property type="entry name" value="Solute-binding_3/MltF_N"/>
</dbReference>
<comment type="caution">
    <text evidence="7">The sequence shown here is derived from an EMBL/GenBank/DDBJ whole genome shotgun (WGS) entry which is preliminary data.</text>
</comment>
<evidence type="ECO:0000256" key="3">
    <source>
        <dbReference type="ARBA" id="ARBA00022729"/>
    </source>
</evidence>
<dbReference type="SUPFAM" id="SSF53850">
    <property type="entry name" value="Periplasmic binding protein-like II"/>
    <property type="match status" value="1"/>
</dbReference>
<sequence>MKSIFGIALAAGMSLAILIAPAARAETIRVGTTCTYFPFNFKDSDGNLSGYDVDVANEVVKRIGAEIEFVCQAWDGLIPAILSEKFDLIVASMSITPDRQKKLDFSVPYRISEGRIIGRTDANHNLFNEDGTPIVEAFEGLRLGLPRSSVYDRWTDAFLPKVEILGYDSPDSMYLDLQNGRVDLIFTNPMKAHLSFLAADGIEGYEFVSPAINEQDYFGTGAGIALRKGNEDLQARLDEALVAMREDGTLDEFSLRYFPFTIYPE</sequence>
<dbReference type="PANTHER" id="PTHR35936:SF19">
    <property type="entry name" value="AMINO-ACID-BINDING PROTEIN YXEM-RELATED"/>
    <property type="match status" value="1"/>
</dbReference>
<name>A0ABT0Q728_9RHOB</name>
<dbReference type="PANTHER" id="PTHR35936">
    <property type="entry name" value="MEMBRANE-BOUND LYTIC MUREIN TRANSGLYCOSYLASE F"/>
    <property type="match status" value="1"/>
</dbReference>
<feature type="signal peptide" evidence="5">
    <location>
        <begin position="1"/>
        <end position="25"/>
    </location>
</feature>
<dbReference type="SMART" id="SM00062">
    <property type="entry name" value="PBPb"/>
    <property type="match status" value="1"/>
</dbReference>
<gene>
    <name evidence="7" type="ORF">M3P21_19320</name>
</gene>
<dbReference type="Pfam" id="PF00497">
    <property type="entry name" value="SBP_bac_3"/>
    <property type="match status" value="1"/>
</dbReference>
<dbReference type="Proteomes" id="UP001203880">
    <property type="component" value="Unassembled WGS sequence"/>
</dbReference>
<protein>
    <submittedName>
        <fullName evidence="7">Transporter substrate-binding domain-containing protein</fullName>
    </submittedName>
</protein>
<evidence type="ECO:0000259" key="6">
    <source>
        <dbReference type="SMART" id="SM00062"/>
    </source>
</evidence>
<organism evidence="7 8">
    <name type="scientific">Ruegeria spongiae</name>
    <dbReference type="NCBI Taxonomy" id="2942209"/>
    <lineage>
        <taxon>Bacteria</taxon>
        <taxon>Pseudomonadati</taxon>
        <taxon>Pseudomonadota</taxon>
        <taxon>Alphaproteobacteria</taxon>
        <taxon>Rhodobacterales</taxon>
        <taxon>Roseobacteraceae</taxon>
        <taxon>Ruegeria</taxon>
    </lineage>
</organism>
<evidence type="ECO:0000313" key="8">
    <source>
        <dbReference type="Proteomes" id="UP001203880"/>
    </source>
</evidence>
<evidence type="ECO:0000256" key="2">
    <source>
        <dbReference type="ARBA" id="ARBA00010333"/>
    </source>
</evidence>
<evidence type="ECO:0000256" key="4">
    <source>
        <dbReference type="RuleBase" id="RU003744"/>
    </source>
</evidence>
<keyword evidence="8" id="KW-1185">Reference proteome</keyword>
<dbReference type="InterPro" id="IPR018313">
    <property type="entry name" value="SBP_3_CS"/>
</dbReference>
<proteinExistence type="inferred from homology"/>
<evidence type="ECO:0000256" key="5">
    <source>
        <dbReference type="SAM" id="SignalP"/>
    </source>
</evidence>
<comment type="subcellular location">
    <subcellularLocation>
        <location evidence="1">Cell envelope</location>
    </subcellularLocation>
</comment>
<dbReference type="EMBL" id="JAMFMB010000034">
    <property type="protein sequence ID" value="MCL6285684.1"/>
    <property type="molecule type" value="Genomic_DNA"/>
</dbReference>
<dbReference type="Gene3D" id="3.40.190.10">
    <property type="entry name" value="Periplasmic binding protein-like II"/>
    <property type="match status" value="2"/>
</dbReference>
<evidence type="ECO:0000313" key="7">
    <source>
        <dbReference type="EMBL" id="MCL6285684.1"/>
    </source>
</evidence>